<name>A0AAW0A2L3_9AGAR</name>
<dbReference type="SUPFAM" id="SSF81383">
    <property type="entry name" value="F-box domain"/>
    <property type="match status" value="1"/>
</dbReference>
<comment type="caution">
    <text evidence="2">The sequence shown here is derived from an EMBL/GenBank/DDBJ whole genome shotgun (WGS) entry which is preliminary data.</text>
</comment>
<dbReference type="EMBL" id="JAWWNJ010000089">
    <property type="protein sequence ID" value="KAK7000303.1"/>
    <property type="molecule type" value="Genomic_DNA"/>
</dbReference>
<dbReference type="Proteomes" id="UP001362999">
    <property type="component" value="Unassembled WGS sequence"/>
</dbReference>
<feature type="region of interest" description="Disordered" evidence="1">
    <location>
        <begin position="236"/>
        <end position="264"/>
    </location>
</feature>
<gene>
    <name evidence="2" type="ORF">R3P38DRAFT_1844216</name>
</gene>
<dbReference type="AlphaFoldDB" id="A0AAW0A2L3"/>
<proteinExistence type="predicted"/>
<sequence>MSTAQDTVIATPELLEYTISYLPLRELLLTAPLVSRTWHAITQTPNIQQALFFEPDPSASERTFNPLLVELFPPFFTEYEKNRFSWPTANTIKSLPESGAFDAFRRPEASWRRMLVSQPPPQTMLIKQKSHGMRGDSRRTAVLHDVSLRMGTLYGLVLPFIDRVASSFRIQWHDAVESEEIGCDLTLMTVYTVQCCPDLRRVRGGDERPKFFSDVKADAAVEENFGEWRHCDRYHDDSSDEDDERAVYRRGPRLSSAQLQSGAM</sequence>
<reference evidence="2 3" key="1">
    <citation type="journal article" date="2024" name="J Genomics">
        <title>Draft genome sequencing and assembly of Favolaschia claudopus CIRM-BRFM 2984 isolated from oak limbs.</title>
        <authorList>
            <person name="Navarro D."/>
            <person name="Drula E."/>
            <person name="Chaduli D."/>
            <person name="Cazenave R."/>
            <person name="Ahrendt S."/>
            <person name="Wang J."/>
            <person name="Lipzen A."/>
            <person name="Daum C."/>
            <person name="Barry K."/>
            <person name="Grigoriev I.V."/>
            <person name="Favel A."/>
            <person name="Rosso M.N."/>
            <person name="Martin F."/>
        </authorList>
    </citation>
    <scope>NUCLEOTIDE SEQUENCE [LARGE SCALE GENOMIC DNA]</scope>
    <source>
        <strain evidence="2 3">CIRM-BRFM 2984</strain>
    </source>
</reference>
<protein>
    <submittedName>
        <fullName evidence="2">F-box domain protein</fullName>
    </submittedName>
</protein>
<dbReference type="InterPro" id="IPR036047">
    <property type="entry name" value="F-box-like_dom_sf"/>
</dbReference>
<organism evidence="2 3">
    <name type="scientific">Favolaschia claudopus</name>
    <dbReference type="NCBI Taxonomy" id="2862362"/>
    <lineage>
        <taxon>Eukaryota</taxon>
        <taxon>Fungi</taxon>
        <taxon>Dikarya</taxon>
        <taxon>Basidiomycota</taxon>
        <taxon>Agaricomycotina</taxon>
        <taxon>Agaricomycetes</taxon>
        <taxon>Agaricomycetidae</taxon>
        <taxon>Agaricales</taxon>
        <taxon>Marasmiineae</taxon>
        <taxon>Mycenaceae</taxon>
        <taxon>Favolaschia</taxon>
    </lineage>
</organism>
<evidence type="ECO:0000313" key="2">
    <source>
        <dbReference type="EMBL" id="KAK7000303.1"/>
    </source>
</evidence>
<evidence type="ECO:0000313" key="3">
    <source>
        <dbReference type="Proteomes" id="UP001362999"/>
    </source>
</evidence>
<accession>A0AAW0A2L3</accession>
<feature type="compositionally biased region" description="Polar residues" evidence="1">
    <location>
        <begin position="255"/>
        <end position="264"/>
    </location>
</feature>
<keyword evidence="3" id="KW-1185">Reference proteome</keyword>
<evidence type="ECO:0000256" key="1">
    <source>
        <dbReference type="SAM" id="MobiDB-lite"/>
    </source>
</evidence>